<evidence type="ECO:0000313" key="2">
    <source>
        <dbReference type="Proteomes" id="UP000277212"/>
    </source>
</evidence>
<keyword evidence="2" id="KW-1185">Reference proteome</keyword>
<gene>
    <name evidence="1" type="ORF">CDV36_000374</name>
</gene>
<dbReference type="OrthoDB" id="5103079at2759"/>
<organism evidence="1 2">
    <name type="scientific">Fusarium kuroshium</name>
    <dbReference type="NCBI Taxonomy" id="2010991"/>
    <lineage>
        <taxon>Eukaryota</taxon>
        <taxon>Fungi</taxon>
        <taxon>Dikarya</taxon>
        <taxon>Ascomycota</taxon>
        <taxon>Pezizomycotina</taxon>
        <taxon>Sordariomycetes</taxon>
        <taxon>Hypocreomycetidae</taxon>
        <taxon>Hypocreales</taxon>
        <taxon>Nectriaceae</taxon>
        <taxon>Fusarium</taxon>
        <taxon>Fusarium solani species complex</taxon>
    </lineage>
</organism>
<name>A0A3M2SR47_9HYPO</name>
<comment type="caution">
    <text evidence="1">The sequence shown here is derived from an EMBL/GenBank/DDBJ whole genome shotgun (WGS) entry which is preliminary data.</text>
</comment>
<dbReference type="EMBL" id="NKUJ01000003">
    <property type="protein sequence ID" value="RMJ19936.1"/>
    <property type="molecule type" value="Genomic_DNA"/>
</dbReference>
<protein>
    <submittedName>
        <fullName evidence="1">Uncharacterized protein</fullName>
    </submittedName>
</protein>
<dbReference type="AlphaFoldDB" id="A0A3M2SR47"/>
<proteinExistence type="predicted"/>
<dbReference type="STRING" id="2010991.A0A3M2SR47"/>
<reference evidence="1 2" key="1">
    <citation type="submission" date="2017-06" db="EMBL/GenBank/DDBJ databases">
        <title>Comparative genomic analysis of Ambrosia Fusariam Clade fungi.</title>
        <authorList>
            <person name="Stajich J.E."/>
            <person name="Carrillo J."/>
            <person name="Kijimoto T."/>
            <person name="Eskalen A."/>
            <person name="O'Donnell K."/>
            <person name="Kasson M."/>
        </authorList>
    </citation>
    <scope>NUCLEOTIDE SEQUENCE [LARGE SCALE GENOMIC DNA]</scope>
    <source>
        <strain evidence="1">UCR3666</strain>
    </source>
</reference>
<evidence type="ECO:0000313" key="1">
    <source>
        <dbReference type="EMBL" id="RMJ19936.1"/>
    </source>
</evidence>
<dbReference type="Proteomes" id="UP000277212">
    <property type="component" value="Unassembled WGS sequence"/>
</dbReference>
<sequence length="119" mass="13602">MDPANDLRKVYGPSAEFAAIESALQSRLPSRSPDPDDPSDPDATALRALDCLVAVIIRIYIFKLPVFSKLDETNTTFETWNPLPRYAWQAFTPDKEHTDTERDRTKKAFLERLWLSNGF</sequence>
<accession>A0A3M2SR47</accession>